<dbReference type="InterPro" id="IPR027417">
    <property type="entry name" value="P-loop_NTPase"/>
</dbReference>
<sequence length="156" mass="18177">MKSKFGAAETTIINQDEFYKTEEVVEKIYHPAAVTLTEQEYYWSFDEKEAINIDQFKERILQESKVFKNVIIDGNMITEMDEIVELCDQIVVLTLDFPIVWCNVNIQRCYTRQSCWKRGRSSLLRLSRFDGLQKATCNLLRSSEGAPGYKKDCDIP</sequence>
<dbReference type="EMBL" id="PDUG01000073">
    <property type="protein sequence ID" value="PIC11546.1"/>
    <property type="molecule type" value="Genomic_DNA"/>
</dbReference>
<name>A0A2G5S9E5_9PELO</name>
<organism evidence="1 2">
    <name type="scientific">Caenorhabditis nigoni</name>
    <dbReference type="NCBI Taxonomy" id="1611254"/>
    <lineage>
        <taxon>Eukaryota</taxon>
        <taxon>Metazoa</taxon>
        <taxon>Ecdysozoa</taxon>
        <taxon>Nematoda</taxon>
        <taxon>Chromadorea</taxon>
        <taxon>Rhabditida</taxon>
        <taxon>Rhabditina</taxon>
        <taxon>Rhabditomorpha</taxon>
        <taxon>Rhabditoidea</taxon>
        <taxon>Rhabditidae</taxon>
        <taxon>Peloderinae</taxon>
        <taxon>Caenorhabditis</taxon>
    </lineage>
</organism>
<dbReference type="STRING" id="1611254.A0A2G5S9E5"/>
<dbReference type="Gene3D" id="3.40.50.300">
    <property type="entry name" value="P-loop containing nucleotide triphosphate hydrolases"/>
    <property type="match status" value="1"/>
</dbReference>
<keyword evidence="2" id="KW-1185">Reference proteome</keyword>
<dbReference type="OrthoDB" id="5531344at2759"/>
<evidence type="ECO:0000313" key="1">
    <source>
        <dbReference type="EMBL" id="PIC11546.1"/>
    </source>
</evidence>
<accession>A0A2G5S9E5</accession>
<proteinExistence type="predicted"/>
<dbReference type="AlphaFoldDB" id="A0A2G5S9E5"/>
<protein>
    <submittedName>
        <fullName evidence="1">Uncharacterized protein</fullName>
    </submittedName>
</protein>
<evidence type="ECO:0000313" key="2">
    <source>
        <dbReference type="Proteomes" id="UP000230233"/>
    </source>
</evidence>
<gene>
    <name evidence="1" type="ORF">B9Z55_029023</name>
</gene>
<reference evidence="2" key="1">
    <citation type="submission" date="2017-10" db="EMBL/GenBank/DDBJ databases">
        <title>Rapid genome shrinkage in a self-fertile nematode reveals novel sperm competition proteins.</title>
        <authorList>
            <person name="Yin D."/>
            <person name="Schwarz E.M."/>
            <person name="Thomas C.G."/>
            <person name="Felde R.L."/>
            <person name="Korf I.F."/>
            <person name="Cutter A.D."/>
            <person name="Schartner C.M."/>
            <person name="Ralston E.J."/>
            <person name="Meyer B.J."/>
            <person name="Haag E.S."/>
        </authorList>
    </citation>
    <scope>NUCLEOTIDE SEQUENCE [LARGE SCALE GENOMIC DNA]</scope>
    <source>
        <strain evidence="2">JU1422</strain>
    </source>
</reference>
<comment type="caution">
    <text evidence="1">The sequence shown here is derived from an EMBL/GenBank/DDBJ whole genome shotgun (WGS) entry which is preliminary data.</text>
</comment>
<dbReference type="Proteomes" id="UP000230233">
    <property type="component" value="Unassembled WGS sequence"/>
</dbReference>